<dbReference type="Gene3D" id="3.30.200.20">
    <property type="entry name" value="Phosphorylase Kinase, domain 1"/>
    <property type="match status" value="1"/>
</dbReference>
<dbReference type="Proteomes" id="UP000254329">
    <property type="component" value="Unassembled WGS sequence"/>
</dbReference>
<dbReference type="GO" id="GO:0006646">
    <property type="term" value="P:phosphatidylethanolamine biosynthetic process"/>
    <property type="evidence" value="ECO:0007669"/>
    <property type="project" value="TreeGrafter"/>
</dbReference>
<keyword evidence="2" id="KW-1185">Reference proteome</keyword>
<dbReference type="GO" id="GO:0004305">
    <property type="term" value="F:ethanolamine kinase activity"/>
    <property type="evidence" value="ECO:0007669"/>
    <property type="project" value="TreeGrafter"/>
</dbReference>
<gene>
    <name evidence="1" type="primary">licA</name>
    <name evidence="1" type="ORF">NCTC1659_02101</name>
</gene>
<accession>A0A377HWZ6</accession>
<evidence type="ECO:0000313" key="1">
    <source>
        <dbReference type="EMBL" id="STO60800.1"/>
    </source>
</evidence>
<sequence length="295" mass="35227">MHNVTNIVKNVFPDTEISDTEIMYLGGMTNKNYIINIDNTKYVLRVPGAMTQELINRSYESINSVKASEININVGTYFFDEKTGIKVTYFLENSYSLTHQNIRNYDFLAKIAKKLKLLHQSAVQFYNRFNVFNEYKHYFSLLKNKNDFYQYHPEMINVIHLFESLSDYFDGQSILLSPCHNDLVPENILIKDNDIYFIDWEYSGMNDPLFDIAAFFLECNLNLDEKKFFLSNYYQEKIDFDEVMKKISYYQFTQDVLWFLWTLIKEENQESFGDYAENRILRAIKFMKDIKERGY</sequence>
<dbReference type="Pfam" id="PF01633">
    <property type="entry name" value="Choline_kinase"/>
    <property type="match status" value="1"/>
</dbReference>
<dbReference type="AlphaFoldDB" id="A0A377HWZ6"/>
<dbReference type="CDD" id="cd05151">
    <property type="entry name" value="ChoK-like"/>
    <property type="match status" value="1"/>
</dbReference>
<dbReference type="InterPro" id="IPR011009">
    <property type="entry name" value="Kinase-like_dom_sf"/>
</dbReference>
<dbReference type="PANTHER" id="PTHR22603:SF66">
    <property type="entry name" value="ETHANOLAMINE KINASE"/>
    <property type="match status" value="1"/>
</dbReference>
<proteinExistence type="predicted"/>
<organism evidence="1 2">
    <name type="scientific">Canicola haemoglobinophilus</name>
    <dbReference type="NCBI Taxonomy" id="733"/>
    <lineage>
        <taxon>Bacteria</taxon>
        <taxon>Pseudomonadati</taxon>
        <taxon>Pseudomonadota</taxon>
        <taxon>Gammaproteobacteria</taxon>
        <taxon>Pasteurellales</taxon>
        <taxon>Pasteurellaceae</taxon>
        <taxon>Canicola</taxon>
    </lineage>
</organism>
<dbReference type="EMBL" id="UGHF01000001">
    <property type="protein sequence ID" value="STO60800.1"/>
    <property type="molecule type" value="Genomic_DNA"/>
</dbReference>
<name>A0A377HWZ6_9PAST</name>
<protein>
    <submittedName>
        <fullName evidence="1">LicA protein</fullName>
    </submittedName>
</protein>
<reference evidence="1 2" key="1">
    <citation type="submission" date="2018-06" db="EMBL/GenBank/DDBJ databases">
        <authorList>
            <consortium name="Pathogen Informatics"/>
            <person name="Doyle S."/>
        </authorList>
    </citation>
    <scope>NUCLEOTIDE SEQUENCE [LARGE SCALE GENOMIC DNA]</scope>
    <source>
        <strain evidence="1 2">NCTC1659</strain>
    </source>
</reference>
<dbReference type="RefSeq" id="WP_235817197.1">
    <property type="nucleotide sequence ID" value="NZ_MUXZ01000018.1"/>
</dbReference>
<dbReference type="GO" id="GO:0005737">
    <property type="term" value="C:cytoplasm"/>
    <property type="evidence" value="ECO:0007669"/>
    <property type="project" value="TreeGrafter"/>
</dbReference>
<dbReference type="SUPFAM" id="SSF56112">
    <property type="entry name" value="Protein kinase-like (PK-like)"/>
    <property type="match status" value="1"/>
</dbReference>
<evidence type="ECO:0000313" key="2">
    <source>
        <dbReference type="Proteomes" id="UP000254329"/>
    </source>
</evidence>
<dbReference type="Gene3D" id="3.90.1200.10">
    <property type="match status" value="1"/>
</dbReference>
<dbReference type="STRING" id="733.B0186_06980"/>
<dbReference type="PANTHER" id="PTHR22603">
    <property type="entry name" value="CHOLINE/ETHANOALAMINE KINASE"/>
    <property type="match status" value="1"/>
</dbReference>